<dbReference type="CDD" id="cd03039">
    <property type="entry name" value="GST_N_Sigma_like"/>
    <property type="match status" value="1"/>
</dbReference>
<dbReference type="PROSITE" id="PS50404">
    <property type="entry name" value="GST_NTER"/>
    <property type="match status" value="1"/>
</dbReference>
<evidence type="ECO:0000259" key="1">
    <source>
        <dbReference type="PROSITE" id="PS50404"/>
    </source>
</evidence>
<dbReference type="InterPro" id="IPR036282">
    <property type="entry name" value="Glutathione-S-Trfase_C_sf"/>
</dbReference>
<reference evidence="3" key="1">
    <citation type="submission" date="2020-12" db="EMBL/GenBank/DDBJ databases">
        <title>Metabolic potential, ecology and presence of endohyphal bacteria is reflected in genomic diversity of Mucoromycotina.</title>
        <authorList>
            <person name="Muszewska A."/>
            <person name="Okrasinska A."/>
            <person name="Steczkiewicz K."/>
            <person name="Drgas O."/>
            <person name="Orlowska M."/>
            <person name="Perlinska-Lenart U."/>
            <person name="Aleksandrzak-Piekarczyk T."/>
            <person name="Szatraj K."/>
            <person name="Zielenkiewicz U."/>
            <person name="Pilsyk S."/>
            <person name="Malc E."/>
            <person name="Mieczkowski P."/>
            <person name="Kruszewska J.S."/>
            <person name="Biernat P."/>
            <person name="Pawlowska J."/>
        </authorList>
    </citation>
    <scope>NUCLEOTIDE SEQUENCE</scope>
    <source>
        <strain evidence="3">WA0000017839</strain>
    </source>
</reference>
<dbReference type="Gene3D" id="3.40.30.10">
    <property type="entry name" value="Glutaredoxin"/>
    <property type="match status" value="1"/>
</dbReference>
<dbReference type="GO" id="GO:0004364">
    <property type="term" value="F:glutathione transferase activity"/>
    <property type="evidence" value="ECO:0007669"/>
    <property type="project" value="TreeGrafter"/>
</dbReference>
<name>A0A8H7R2R1_9FUNG</name>
<dbReference type="InterPro" id="IPR004045">
    <property type="entry name" value="Glutathione_S-Trfase_N"/>
</dbReference>
<dbReference type="AlphaFoldDB" id="A0A8H7R2R1"/>
<sequence length="209" mass="24513">MTDLKNIKLHYLFFENNNSLGRGEFIRLLLQDAGVHYEYVRHTIDEWKSHKQTLLAQNICNPTLPYMTIDGKYYGKTASILRFLSHKLNKYEGSNDDEVQLLDAYTDSIMDWSTRWMDSNFDFFNEKMIKKYNEEMSPQFHKTFDTALSNTPGPFLLGEAITYPDFALYHIMEDDTHVKFDVKALPNLAAFVEAIRNRPNLKTYLATDR</sequence>
<dbReference type="EMBL" id="JAEPRD010000052">
    <property type="protein sequence ID" value="KAG2203404.1"/>
    <property type="molecule type" value="Genomic_DNA"/>
</dbReference>
<dbReference type="GO" id="GO:0006749">
    <property type="term" value="P:glutathione metabolic process"/>
    <property type="evidence" value="ECO:0007669"/>
    <property type="project" value="TreeGrafter"/>
</dbReference>
<proteinExistence type="predicted"/>
<feature type="domain" description="GST C-terminal" evidence="2">
    <location>
        <begin position="95"/>
        <end position="209"/>
    </location>
</feature>
<dbReference type="InterPro" id="IPR010987">
    <property type="entry name" value="Glutathione-S-Trfase_C-like"/>
</dbReference>
<organism evidence="3 4">
    <name type="scientific">Mucor saturninus</name>
    <dbReference type="NCBI Taxonomy" id="64648"/>
    <lineage>
        <taxon>Eukaryota</taxon>
        <taxon>Fungi</taxon>
        <taxon>Fungi incertae sedis</taxon>
        <taxon>Mucoromycota</taxon>
        <taxon>Mucoromycotina</taxon>
        <taxon>Mucoromycetes</taxon>
        <taxon>Mucorales</taxon>
        <taxon>Mucorineae</taxon>
        <taxon>Mucoraceae</taxon>
        <taxon>Mucor</taxon>
    </lineage>
</organism>
<gene>
    <name evidence="3" type="ORF">INT47_010102</name>
</gene>
<dbReference type="PANTHER" id="PTHR11571:SF150">
    <property type="entry name" value="GLUTATHIONE S-TRANSFERASE"/>
    <property type="match status" value="1"/>
</dbReference>
<dbReference type="Pfam" id="PF14497">
    <property type="entry name" value="GST_C_3"/>
    <property type="match status" value="1"/>
</dbReference>
<feature type="domain" description="GST N-terminal" evidence="1">
    <location>
        <begin position="10"/>
        <end position="92"/>
    </location>
</feature>
<dbReference type="Gene3D" id="1.20.1050.10">
    <property type="match status" value="1"/>
</dbReference>
<keyword evidence="4" id="KW-1185">Reference proteome</keyword>
<dbReference type="OrthoDB" id="414243at2759"/>
<feature type="non-terminal residue" evidence="3">
    <location>
        <position position="1"/>
    </location>
</feature>
<dbReference type="InterPro" id="IPR050213">
    <property type="entry name" value="GST_superfamily"/>
</dbReference>
<dbReference type="PANTHER" id="PTHR11571">
    <property type="entry name" value="GLUTATHIONE S-TRANSFERASE"/>
    <property type="match status" value="1"/>
</dbReference>
<dbReference type="SUPFAM" id="SSF47616">
    <property type="entry name" value="GST C-terminal domain-like"/>
    <property type="match status" value="1"/>
</dbReference>
<dbReference type="InterPro" id="IPR036249">
    <property type="entry name" value="Thioredoxin-like_sf"/>
</dbReference>
<accession>A0A8H7R2R1</accession>
<dbReference type="PROSITE" id="PS50405">
    <property type="entry name" value="GST_CTER"/>
    <property type="match status" value="1"/>
</dbReference>
<comment type="caution">
    <text evidence="3">The sequence shown here is derived from an EMBL/GenBank/DDBJ whole genome shotgun (WGS) entry which is preliminary data.</text>
</comment>
<evidence type="ECO:0000259" key="2">
    <source>
        <dbReference type="PROSITE" id="PS50405"/>
    </source>
</evidence>
<evidence type="ECO:0008006" key="5">
    <source>
        <dbReference type="Google" id="ProtNLM"/>
    </source>
</evidence>
<evidence type="ECO:0000313" key="3">
    <source>
        <dbReference type="EMBL" id="KAG2203404.1"/>
    </source>
</evidence>
<protein>
    <recommendedName>
        <fullName evidence="5">Glutathione S-transferase</fullName>
    </recommendedName>
</protein>
<dbReference type="SUPFAM" id="SSF52833">
    <property type="entry name" value="Thioredoxin-like"/>
    <property type="match status" value="1"/>
</dbReference>
<dbReference type="Proteomes" id="UP000603453">
    <property type="component" value="Unassembled WGS sequence"/>
</dbReference>
<evidence type="ECO:0000313" key="4">
    <source>
        <dbReference type="Proteomes" id="UP000603453"/>
    </source>
</evidence>
<dbReference type="InterPro" id="IPR004046">
    <property type="entry name" value="GST_C"/>
</dbReference>